<evidence type="ECO:0000313" key="1">
    <source>
        <dbReference type="EMBL" id="UKJ89510.2"/>
    </source>
</evidence>
<sequence length="683" mass="79071">MAHSTHIPPKIHQEVEPSALYVNPICMQLDQLMYNCANHEELLNLLVTHRGAMYLHNLVTVMKILRSYVEAEDKNEYRPDCEDLYLGYKRIFKKEADKKEVAVDLISFTESEKEVVKKAESELVSHFQDPRNEEYVKVSNHSRELRDAIIRDERYDLLLQDLYVNKNKLDVISICNVIMTLDTLDHRYYRLCNGLLKRLLSMDITFEDKPASFVSKVGVLLLKTCQCYARGGFNDVPLYNKVTRELIRNNLVTIITNTADYCKKEQHGEQQELLVHIISLYSQVKSYDYTVFSKISQSIEKVNLTPSELSCLAVMFSNHRNMNKMHDRVMCHVAERISDDYESFTLGELCSCISAFSKMKLYFGEVWRVSTKMLIEAIEVSINGYEDIEIDVKTLCKAVHDITTMESVSSRIHRLIDRVSLYLEQRIDEIDEESAINIAISAVITHASLNERIDVDEEKDVIYESPVLVTEKVYDNDGSTGTTVTGSRGDCDGDLEAHSIDNMSKLNNYLLSYIWRKIGTDVGWEREPLKVFAIWLYHMLVLPQFKHNISKRCIFPSFRQWLLVYNTRHEIRKEVSNVIENLYSKYKIYTKHDKVDSYNELLEAPVPVDMLVVDEKYGNKVINIVESTVRNENNRATGVDLVIKGILEHYGLEVHFIDAHQWMSMDGIGRMATVESIIRNENN</sequence>
<proteinExistence type="predicted"/>
<name>A0A976M6I3_THEOR</name>
<accession>A0A976M6I3</accession>
<dbReference type="EMBL" id="CP056067">
    <property type="protein sequence ID" value="UKJ89510.2"/>
    <property type="molecule type" value="Genomic_DNA"/>
</dbReference>
<protein>
    <submittedName>
        <fullName evidence="1">Uncharacterized protein</fullName>
    </submittedName>
</protein>
<dbReference type="OrthoDB" id="411182at2759"/>
<reference evidence="1" key="1">
    <citation type="submission" date="2022-07" db="EMBL/GenBank/DDBJ databases">
        <title>Evaluation of T. orientalis genome assembly methods using nanopore sequencing and analysis of variation between genomes.</title>
        <authorList>
            <person name="Yam J."/>
            <person name="Micallef M.L."/>
            <person name="Liu M."/>
            <person name="Djordjevic S.P."/>
            <person name="Bogema D.R."/>
            <person name="Jenkins C."/>
        </authorList>
    </citation>
    <scope>NUCLEOTIDE SEQUENCE</scope>
    <source>
        <strain evidence="1">Fish Creek</strain>
    </source>
</reference>
<organism evidence="1 2">
    <name type="scientific">Theileria orientalis</name>
    <dbReference type="NCBI Taxonomy" id="68886"/>
    <lineage>
        <taxon>Eukaryota</taxon>
        <taxon>Sar</taxon>
        <taxon>Alveolata</taxon>
        <taxon>Apicomplexa</taxon>
        <taxon>Aconoidasida</taxon>
        <taxon>Piroplasmida</taxon>
        <taxon>Theileriidae</taxon>
        <taxon>Theileria</taxon>
    </lineage>
</organism>
<evidence type="ECO:0000313" key="2">
    <source>
        <dbReference type="Proteomes" id="UP000244803"/>
    </source>
</evidence>
<dbReference type="AlphaFoldDB" id="A0A976M6I3"/>
<gene>
    <name evidence="1" type="ORF">MACJ_002761</name>
</gene>
<dbReference type="Proteomes" id="UP000244803">
    <property type="component" value="Chromosome 4"/>
</dbReference>